<name>A0AAN5CXE4_9BILA</name>
<dbReference type="Proteomes" id="UP001328107">
    <property type="component" value="Unassembled WGS sequence"/>
</dbReference>
<proteinExistence type="predicted"/>
<dbReference type="EMBL" id="BTRK01000005">
    <property type="protein sequence ID" value="GMR52307.1"/>
    <property type="molecule type" value="Genomic_DNA"/>
</dbReference>
<dbReference type="AlphaFoldDB" id="A0AAN5CXE4"/>
<sequence>MESFHSYRNTTILGTLKRRLFGLSETCSREGDETCFFCILDIFPEGYSFHLSQCGSFYRFSLCFWG</sequence>
<keyword evidence="2" id="KW-1185">Reference proteome</keyword>
<accession>A0AAN5CXE4</accession>
<reference evidence="2" key="1">
    <citation type="submission" date="2022-10" db="EMBL/GenBank/DDBJ databases">
        <title>Genome assembly of Pristionchus species.</title>
        <authorList>
            <person name="Yoshida K."/>
            <person name="Sommer R.J."/>
        </authorList>
    </citation>
    <scope>NUCLEOTIDE SEQUENCE [LARGE SCALE GENOMIC DNA]</scope>
    <source>
        <strain evidence="2">RS5460</strain>
    </source>
</reference>
<organism evidence="1 2">
    <name type="scientific">Pristionchus mayeri</name>
    <dbReference type="NCBI Taxonomy" id="1317129"/>
    <lineage>
        <taxon>Eukaryota</taxon>
        <taxon>Metazoa</taxon>
        <taxon>Ecdysozoa</taxon>
        <taxon>Nematoda</taxon>
        <taxon>Chromadorea</taxon>
        <taxon>Rhabditida</taxon>
        <taxon>Rhabditina</taxon>
        <taxon>Diplogasteromorpha</taxon>
        <taxon>Diplogasteroidea</taxon>
        <taxon>Neodiplogasteridae</taxon>
        <taxon>Pristionchus</taxon>
    </lineage>
</organism>
<gene>
    <name evidence="1" type="ORF">PMAYCL1PPCAC_22503</name>
</gene>
<feature type="non-terminal residue" evidence="1">
    <location>
        <position position="66"/>
    </location>
</feature>
<evidence type="ECO:0000313" key="2">
    <source>
        <dbReference type="Proteomes" id="UP001328107"/>
    </source>
</evidence>
<comment type="caution">
    <text evidence="1">The sequence shown here is derived from an EMBL/GenBank/DDBJ whole genome shotgun (WGS) entry which is preliminary data.</text>
</comment>
<evidence type="ECO:0000313" key="1">
    <source>
        <dbReference type="EMBL" id="GMR52307.1"/>
    </source>
</evidence>
<protein>
    <submittedName>
        <fullName evidence="1">Uncharacterized protein</fullName>
    </submittedName>
</protein>